<evidence type="ECO:0000313" key="2">
    <source>
        <dbReference type="EMBL" id="TBU21873.1"/>
    </source>
</evidence>
<feature type="compositionally biased region" description="Basic and acidic residues" evidence="1">
    <location>
        <begin position="46"/>
        <end position="55"/>
    </location>
</feature>
<accession>A0A4V2JYP0</accession>
<dbReference type="Proteomes" id="UP000292957">
    <property type="component" value="Unassembled WGS sequence"/>
</dbReference>
<protein>
    <submittedName>
        <fullName evidence="2">Uncharacterized protein</fullName>
    </submittedName>
</protein>
<organism evidence="2">
    <name type="scientific">Dichomitus squalens</name>
    <dbReference type="NCBI Taxonomy" id="114155"/>
    <lineage>
        <taxon>Eukaryota</taxon>
        <taxon>Fungi</taxon>
        <taxon>Dikarya</taxon>
        <taxon>Basidiomycota</taxon>
        <taxon>Agaricomycotina</taxon>
        <taxon>Agaricomycetes</taxon>
        <taxon>Polyporales</taxon>
        <taxon>Polyporaceae</taxon>
        <taxon>Dichomitus</taxon>
    </lineage>
</organism>
<dbReference type="OrthoDB" id="4951845at2759"/>
<reference evidence="2" key="1">
    <citation type="submission" date="2019-01" db="EMBL/GenBank/DDBJ databases">
        <title>Draft genome sequences of three monokaryotic isolates of the white-rot basidiomycete fungus Dichomitus squalens.</title>
        <authorList>
            <consortium name="DOE Joint Genome Institute"/>
            <person name="Lopez S.C."/>
            <person name="Andreopoulos B."/>
            <person name="Pangilinan J."/>
            <person name="Lipzen A."/>
            <person name="Riley R."/>
            <person name="Ahrendt S."/>
            <person name="Ng V."/>
            <person name="Barry K."/>
            <person name="Daum C."/>
            <person name="Grigoriev I.V."/>
            <person name="Hilden K.S."/>
            <person name="Makela M.R."/>
            <person name="de Vries R.P."/>
        </authorList>
    </citation>
    <scope>NUCLEOTIDE SEQUENCE [LARGE SCALE GENOMIC DNA]</scope>
    <source>
        <strain evidence="2">OM18370.1</strain>
    </source>
</reference>
<dbReference type="EMBL" id="ML143570">
    <property type="protein sequence ID" value="TBU21873.1"/>
    <property type="molecule type" value="Genomic_DNA"/>
</dbReference>
<evidence type="ECO:0000256" key="1">
    <source>
        <dbReference type="SAM" id="MobiDB-lite"/>
    </source>
</evidence>
<sequence length="112" mass="12334">MEVDRSPMQEHSSSFLPPPGCNVGPRGPAGDLLHHPAPQSQGPAEALHHPWHPHESLVHSMRVPAAFATPPPKDPLDRAYVRIWVDHVSKAIVPGFSTSFRRLRSTLTHYGS</sequence>
<dbReference type="AlphaFoldDB" id="A0A4V2JYP0"/>
<proteinExistence type="predicted"/>
<gene>
    <name evidence="2" type="ORF">BD311DRAFT_811931</name>
</gene>
<feature type="region of interest" description="Disordered" evidence="1">
    <location>
        <begin position="1"/>
        <end position="55"/>
    </location>
</feature>
<name>A0A4V2JYP0_9APHY</name>